<feature type="transmembrane region" description="Helical" evidence="1">
    <location>
        <begin position="86"/>
        <end position="105"/>
    </location>
</feature>
<name>A0A644V5H6_9ZZZZ</name>
<gene>
    <name evidence="2" type="ORF">SDC9_32265</name>
</gene>
<feature type="transmembrane region" description="Helical" evidence="1">
    <location>
        <begin position="171"/>
        <end position="188"/>
    </location>
</feature>
<feature type="transmembrane region" description="Helical" evidence="1">
    <location>
        <begin position="61"/>
        <end position="79"/>
    </location>
</feature>
<keyword evidence="1" id="KW-0812">Transmembrane</keyword>
<keyword evidence="1" id="KW-0472">Membrane</keyword>
<dbReference type="AlphaFoldDB" id="A0A644V5H6"/>
<comment type="caution">
    <text evidence="2">The sequence shown here is derived from an EMBL/GenBank/DDBJ whole genome shotgun (WGS) entry which is preliminary data.</text>
</comment>
<keyword evidence="1" id="KW-1133">Transmembrane helix</keyword>
<dbReference type="EMBL" id="VSSQ01000219">
    <property type="protein sequence ID" value="MPL86285.1"/>
    <property type="molecule type" value="Genomic_DNA"/>
</dbReference>
<feature type="transmembrane region" description="Helical" evidence="1">
    <location>
        <begin position="149"/>
        <end position="166"/>
    </location>
</feature>
<feature type="transmembrane region" description="Helical" evidence="1">
    <location>
        <begin position="12"/>
        <end position="35"/>
    </location>
</feature>
<accession>A0A644V5H6</accession>
<protein>
    <recommendedName>
        <fullName evidence="3">DUF4386 domain-containing protein</fullName>
    </recommendedName>
</protein>
<reference evidence="2" key="1">
    <citation type="submission" date="2019-08" db="EMBL/GenBank/DDBJ databases">
        <authorList>
            <person name="Kucharzyk K."/>
            <person name="Murdoch R.W."/>
            <person name="Higgins S."/>
            <person name="Loffler F."/>
        </authorList>
    </citation>
    <scope>NUCLEOTIDE SEQUENCE</scope>
</reference>
<evidence type="ECO:0000256" key="1">
    <source>
        <dbReference type="SAM" id="Phobius"/>
    </source>
</evidence>
<sequence length="223" mass="24852">MNTDFNWKKLYKVAGISALVIVLIIPAQVVIFSLFPPPEDSIGFMKLFHDNWLLGLLSLDLLYYFNNGFLVVFYLGLFASMRKIDFSGMLIALVLGFIGIAIYYVSSIGFEMLAVSKQYFQTDSIELKQQLIAIGHGLILRYKGTAFDVYYVFNAIALILIAKTMFKSVEFGKAAAVWGLIAGIFMIIPSTAGTIGLIFSLISLIPWIVFSVIVGRKMLIMAK</sequence>
<evidence type="ECO:0000313" key="2">
    <source>
        <dbReference type="EMBL" id="MPL86285.1"/>
    </source>
</evidence>
<proteinExistence type="predicted"/>
<feature type="transmembrane region" description="Helical" evidence="1">
    <location>
        <begin position="194"/>
        <end position="214"/>
    </location>
</feature>
<organism evidence="2">
    <name type="scientific">bioreactor metagenome</name>
    <dbReference type="NCBI Taxonomy" id="1076179"/>
    <lineage>
        <taxon>unclassified sequences</taxon>
        <taxon>metagenomes</taxon>
        <taxon>ecological metagenomes</taxon>
    </lineage>
</organism>
<evidence type="ECO:0008006" key="3">
    <source>
        <dbReference type="Google" id="ProtNLM"/>
    </source>
</evidence>